<proteinExistence type="predicted"/>
<dbReference type="Pfam" id="PF08850">
    <property type="entry name" value="DUF1820"/>
    <property type="match status" value="1"/>
</dbReference>
<name>A0AA35SNV6_GEOBA</name>
<keyword evidence="3" id="KW-1185">Reference proteome</keyword>
<dbReference type="Proteomes" id="UP001174909">
    <property type="component" value="Unassembled WGS sequence"/>
</dbReference>
<evidence type="ECO:0000313" key="2">
    <source>
        <dbReference type="EMBL" id="CAI8032522.1"/>
    </source>
</evidence>
<dbReference type="AlphaFoldDB" id="A0AA35SNV6"/>
<organism evidence="2 3">
    <name type="scientific">Geodia barretti</name>
    <name type="common">Barrett's horny sponge</name>
    <dbReference type="NCBI Taxonomy" id="519541"/>
    <lineage>
        <taxon>Eukaryota</taxon>
        <taxon>Metazoa</taxon>
        <taxon>Porifera</taxon>
        <taxon>Demospongiae</taxon>
        <taxon>Heteroscleromorpha</taxon>
        <taxon>Tetractinellida</taxon>
        <taxon>Astrophorina</taxon>
        <taxon>Geodiidae</taxon>
        <taxon>Geodia</taxon>
    </lineage>
</organism>
<dbReference type="EMBL" id="CASHTH010002607">
    <property type="protein sequence ID" value="CAI8032522.1"/>
    <property type="molecule type" value="Genomic_DNA"/>
</dbReference>
<evidence type="ECO:0000313" key="3">
    <source>
        <dbReference type="Proteomes" id="UP001174909"/>
    </source>
</evidence>
<evidence type="ECO:0000256" key="1">
    <source>
        <dbReference type="SAM" id="MobiDB-lite"/>
    </source>
</evidence>
<gene>
    <name evidence="2" type="ORF">GBAR_LOCUS18379</name>
</gene>
<feature type="compositionally biased region" description="Acidic residues" evidence="1">
    <location>
        <begin position="70"/>
        <end position="88"/>
    </location>
</feature>
<reference evidence="2" key="1">
    <citation type="submission" date="2023-03" db="EMBL/GenBank/DDBJ databases">
        <authorList>
            <person name="Steffen K."/>
            <person name="Cardenas P."/>
        </authorList>
    </citation>
    <scope>NUCLEOTIDE SEQUENCE</scope>
</reference>
<comment type="caution">
    <text evidence="2">The sequence shown here is derived from an EMBL/GenBank/DDBJ whole genome shotgun (WGS) entry which is preliminary data.</text>
</comment>
<protein>
    <submittedName>
        <fullName evidence="2">Uncharacterized protein</fullName>
    </submittedName>
</protein>
<feature type="region of interest" description="Disordered" evidence="1">
    <location>
        <begin position="68"/>
        <end position="88"/>
    </location>
</feature>
<accession>A0AA35SNV6</accession>
<dbReference type="InterPro" id="IPR014949">
    <property type="entry name" value="DUF1820"/>
</dbReference>
<sequence length="88" mass="9949">MDLTHPYFVSIKGIIFEEDEKLIINPSEEEIRRTFGDASHLMIPFQTVSLIEEFAADSGSRIRPFTLVEESSEEIDEQSDEGGGEQTL</sequence>